<evidence type="ECO:0000313" key="2">
    <source>
        <dbReference type="EMBL" id="KAF2683695.1"/>
    </source>
</evidence>
<gene>
    <name evidence="2" type="ORF">K458DRAFT_389614</name>
</gene>
<accession>A0A6G1J023</accession>
<feature type="chain" id="PRO_5026329332" evidence="1">
    <location>
        <begin position="23"/>
        <end position="109"/>
    </location>
</feature>
<dbReference type="EMBL" id="MU005583">
    <property type="protein sequence ID" value="KAF2683695.1"/>
    <property type="molecule type" value="Genomic_DNA"/>
</dbReference>
<keyword evidence="1" id="KW-0732">Signal</keyword>
<keyword evidence="3" id="KW-1185">Reference proteome</keyword>
<evidence type="ECO:0000313" key="3">
    <source>
        <dbReference type="Proteomes" id="UP000799291"/>
    </source>
</evidence>
<sequence length="109" mass="12410">MARLSLLTIFLVLTSLTISALGRHLCINCNNVCTFDHPAGNRDACMGCCEGGDEKDDDHECIGWYKREVLYDAYFPDIDFHDPDVWDWDGIRKYFNDHRPGVLADDPAL</sequence>
<protein>
    <submittedName>
        <fullName evidence="2">Uncharacterized protein</fullName>
    </submittedName>
</protein>
<dbReference type="AlphaFoldDB" id="A0A6G1J023"/>
<proteinExistence type="predicted"/>
<reference evidence="2" key="1">
    <citation type="journal article" date="2020" name="Stud. Mycol.">
        <title>101 Dothideomycetes genomes: a test case for predicting lifestyles and emergence of pathogens.</title>
        <authorList>
            <person name="Haridas S."/>
            <person name="Albert R."/>
            <person name="Binder M."/>
            <person name="Bloem J."/>
            <person name="Labutti K."/>
            <person name="Salamov A."/>
            <person name="Andreopoulos B."/>
            <person name="Baker S."/>
            <person name="Barry K."/>
            <person name="Bills G."/>
            <person name="Bluhm B."/>
            <person name="Cannon C."/>
            <person name="Castanera R."/>
            <person name="Culley D."/>
            <person name="Daum C."/>
            <person name="Ezra D."/>
            <person name="Gonzalez J."/>
            <person name="Henrissat B."/>
            <person name="Kuo A."/>
            <person name="Liang C."/>
            <person name="Lipzen A."/>
            <person name="Lutzoni F."/>
            <person name="Magnuson J."/>
            <person name="Mondo S."/>
            <person name="Nolan M."/>
            <person name="Ohm R."/>
            <person name="Pangilinan J."/>
            <person name="Park H.-J."/>
            <person name="Ramirez L."/>
            <person name="Alfaro M."/>
            <person name="Sun H."/>
            <person name="Tritt A."/>
            <person name="Yoshinaga Y."/>
            <person name="Zwiers L.-H."/>
            <person name="Turgeon B."/>
            <person name="Goodwin S."/>
            <person name="Spatafora J."/>
            <person name="Crous P."/>
            <person name="Grigoriev I."/>
        </authorList>
    </citation>
    <scope>NUCLEOTIDE SEQUENCE</scope>
    <source>
        <strain evidence="2">CBS 122367</strain>
    </source>
</reference>
<dbReference type="Proteomes" id="UP000799291">
    <property type="component" value="Unassembled WGS sequence"/>
</dbReference>
<name>A0A6G1J023_9PLEO</name>
<organism evidence="2 3">
    <name type="scientific">Lentithecium fluviatile CBS 122367</name>
    <dbReference type="NCBI Taxonomy" id="1168545"/>
    <lineage>
        <taxon>Eukaryota</taxon>
        <taxon>Fungi</taxon>
        <taxon>Dikarya</taxon>
        <taxon>Ascomycota</taxon>
        <taxon>Pezizomycotina</taxon>
        <taxon>Dothideomycetes</taxon>
        <taxon>Pleosporomycetidae</taxon>
        <taxon>Pleosporales</taxon>
        <taxon>Massarineae</taxon>
        <taxon>Lentitheciaceae</taxon>
        <taxon>Lentithecium</taxon>
    </lineage>
</organism>
<feature type="signal peptide" evidence="1">
    <location>
        <begin position="1"/>
        <end position="22"/>
    </location>
</feature>
<evidence type="ECO:0000256" key="1">
    <source>
        <dbReference type="SAM" id="SignalP"/>
    </source>
</evidence>